<evidence type="ECO:0000313" key="5">
    <source>
        <dbReference type="Proteomes" id="UP000230423"/>
    </source>
</evidence>
<dbReference type="InterPro" id="IPR058750">
    <property type="entry name" value="TPR_Epg5"/>
</dbReference>
<accession>A0A2G9U0U9</accession>
<comment type="similarity">
    <text evidence="1">Belongs to the EPG5 family.</text>
</comment>
<dbReference type="Proteomes" id="UP000230423">
    <property type="component" value="Unassembled WGS sequence"/>
</dbReference>
<dbReference type="Pfam" id="PF26573">
    <property type="entry name" value="TPR_Epg5_2"/>
    <property type="match status" value="1"/>
</dbReference>
<evidence type="ECO:0000256" key="2">
    <source>
        <dbReference type="ARBA" id="ARBA00023006"/>
    </source>
</evidence>
<evidence type="ECO:0000259" key="3">
    <source>
        <dbReference type="Pfam" id="PF26573"/>
    </source>
</evidence>
<feature type="non-terminal residue" evidence="4">
    <location>
        <position position="553"/>
    </location>
</feature>
<keyword evidence="2" id="KW-0072">Autophagy</keyword>
<feature type="domain" description="Epg5-like TPR" evidence="3">
    <location>
        <begin position="240"/>
        <end position="312"/>
    </location>
</feature>
<evidence type="ECO:0000256" key="1">
    <source>
        <dbReference type="ARBA" id="ARBA00010948"/>
    </source>
</evidence>
<dbReference type="AlphaFoldDB" id="A0A2G9U0U9"/>
<name>A0A2G9U0U9_TELCI</name>
<reference evidence="4 5" key="1">
    <citation type="submission" date="2015-09" db="EMBL/GenBank/DDBJ databases">
        <title>Draft genome of the parasitic nematode Teladorsagia circumcincta isolate WARC Sus (inbred).</title>
        <authorList>
            <person name="Mitreva M."/>
        </authorList>
    </citation>
    <scope>NUCLEOTIDE SEQUENCE [LARGE SCALE GENOMIC DNA]</scope>
    <source>
        <strain evidence="4 5">S</strain>
    </source>
</reference>
<keyword evidence="5" id="KW-1185">Reference proteome</keyword>
<dbReference type="OrthoDB" id="5848107at2759"/>
<sequence length="553" mass="61992">MNSTYTTTVPPPPLYEELSKGIMEKARSAAIAGPQVADAPPLYPSLTKTHYEKDEHGLLTEQNLLAFYHNPLYMMSEEFTDKFVQNNLIPSGPLFPLLKRLKKLCEQMAISEVSEKENTESLSKCLRDCWVLQQQTFESKGRCGENKEATGTGRFNKSVLCMEKVEELKNLLAANRTHLLDERICQESQFRATALQAPSPPKVKVDYCVTMLSHLMNPISQSVRELCSHWTITRNLLRAGEDSQLQKEVDRVVLLAVQYLATRPGLAKAVNGWLFCSHEVTRKGFDFSVFDLDYLLQLILADDKNIWLDFVDTSKLTQEEQQEERLFSLTCHLGPRDPSQHVSDHFLNKPRNSRAIGFPVLPAHRALPPPPVVDMSALFHVNTVMEMINPLIKHIRTISDDYVVGGENMASEDVKYVELVTKLHAPVMQQIPIQLRCGIRCANPYNTAVQVTTTKFNEATDAQMAQSREKRSTILGELHTGVLDRAAIASATMEHIARQLVRLSVLCSSSHRAGAQMTGRAMLKTVTSSLTGSEMLFPAASAAYEHTLRVLAE</sequence>
<protein>
    <recommendedName>
        <fullName evidence="3">Epg5-like TPR domain-containing protein</fullName>
    </recommendedName>
</protein>
<evidence type="ECO:0000313" key="4">
    <source>
        <dbReference type="EMBL" id="PIO63837.1"/>
    </source>
</evidence>
<dbReference type="GO" id="GO:0097352">
    <property type="term" value="P:autophagosome maturation"/>
    <property type="evidence" value="ECO:0007669"/>
    <property type="project" value="TreeGrafter"/>
</dbReference>
<gene>
    <name evidence="4" type="ORF">TELCIR_14547</name>
</gene>
<proteinExistence type="inferred from homology"/>
<dbReference type="PANTHER" id="PTHR31139">
    <property type="entry name" value="ECTOPIC P GRANULES PROTEIN 5 HOMOLOG"/>
    <property type="match status" value="1"/>
</dbReference>
<organism evidence="4 5">
    <name type="scientific">Teladorsagia circumcincta</name>
    <name type="common">Brown stomach worm</name>
    <name type="synonym">Ostertagia circumcincta</name>
    <dbReference type="NCBI Taxonomy" id="45464"/>
    <lineage>
        <taxon>Eukaryota</taxon>
        <taxon>Metazoa</taxon>
        <taxon>Ecdysozoa</taxon>
        <taxon>Nematoda</taxon>
        <taxon>Chromadorea</taxon>
        <taxon>Rhabditida</taxon>
        <taxon>Rhabditina</taxon>
        <taxon>Rhabditomorpha</taxon>
        <taxon>Strongyloidea</taxon>
        <taxon>Trichostrongylidae</taxon>
        <taxon>Teladorsagia</taxon>
    </lineage>
</organism>
<dbReference type="GO" id="GO:0005737">
    <property type="term" value="C:cytoplasm"/>
    <property type="evidence" value="ECO:0007669"/>
    <property type="project" value="TreeGrafter"/>
</dbReference>
<dbReference type="EMBL" id="KZ350473">
    <property type="protein sequence ID" value="PIO63837.1"/>
    <property type="molecule type" value="Genomic_DNA"/>
</dbReference>
<dbReference type="InterPro" id="IPR051436">
    <property type="entry name" value="Autophagy-related_EPG5"/>
</dbReference>
<dbReference type="PANTHER" id="PTHR31139:SF4">
    <property type="entry name" value="ECTOPIC P GRANULES PROTEIN 5 HOMOLOG"/>
    <property type="match status" value="1"/>
</dbReference>